<evidence type="ECO:0000313" key="3">
    <source>
        <dbReference type="Proteomes" id="UP001338137"/>
    </source>
</evidence>
<evidence type="ECO:0000256" key="1">
    <source>
        <dbReference type="SAM" id="Phobius"/>
    </source>
</evidence>
<comment type="caution">
    <text evidence="2">The sequence shown here is derived from an EMBL/GenBank/DDBJ whole genome shotgun (WGS) entry which is preliminary data.</text>
</comment>
<accession>A0ABU6GAY1</accession>
<feature type="transmembrane region" description="Helical" evidence="1">
    <location>
        <begin position="29"/>
        <end position="51"/>
    </location>
</feature>
<keyword evidence="3" id="KW-1185">Reference proteome</keyword>
<keyword evidence="1" id="KW-0812">Transmembrane</keyword>
<dbReference type="RefSeq" id="WP_326074461.1">
    <property type="nucleotide sequence ID" value="NZ_JARLKY010000068.1"/>
</dbReference>
<proteinExistence type="predicted"/>
<organism evidence="2 3">
    <name type="scientific">Paenibacillus alba</name>
    <dbReference type="NCBI Taxonomy" id="1197127"/>
    <lineage>
        <taxon>Bacteria</taxon>
        <taxon>Bacillati</taxon>
        <taxon>Bacillota</taxon>
        <taxon>Bacilli</taxon>
        <taxon>Bacillales</taxon>
        <taxon>Paenibacillaceae</taxon>
        <taxon>Paenibacillus</taxon>
    </lineage>
</organism>
<gene>
    <name evidence="2" type="ORF">P4I72_25160</name>
</gene>
<reference evidence="2 3" key="1">
    <citation type="submission" date="2023-03" db="EMBL/GenBank/DDBJ databases">
        <title>Bacillus Genome Sequencing.</title>
        <authorList>
            <person name="Dunlap C."/>
        </authorList>
    </citation>
    <scope>NUCLEOTIDE SEQUENCE [LARGE SCALE GENOMIC DNA]</scope>
    <source>
        <strain evidence="2 3">BD-533</strain>
    </source>
</reference>
<name>A0ABU6GAY1_9BACL</name>
<keyword evidence="1" id="KW-0472">Membrane</keyword>
<evidence type="ECO:0000313" key="2">
    <source>
        <dbReference type="EMBL" id="MEC0230427.1"/>
    </source>
</evidence>
<protein>
    <submittedName>
        <fullName evidence="2">Uncharacterized protein</fullName>
    </submittedName>
</protein>
<dbReference type="Proteomes" id="UP001338137">
    <property type="component" value="Unassembled WGS sequence"/>
</dbReference>
<keyword evidence="1" id="KW-1133">Transmembrane helix</keyword>
<dbReference type="EMBL" id="JARLKY010000068">
    <property type="protein sequence ID" value="MEC0230427.1"/>
    <property type="molecule type" value="Genomic_DNA"/>
</dbReference>
<sequence length="65" mass="7370">MDRKAVTWFCRSNPSGREGLNHFRILTQIVQLVLALNPTVLLFFFAQNYLVEGIALTGMKGKRTS</sequence>